<dbReference type="GO" id="GO:0005737">
    <property type="term" value="C:cytoplasm"/>
    <property type="evidence" value="ECO:0007669"/>
    <property type="project" value="TreeGrafter"/>
</dbReference>
<dbReference type="InterPro" id="IPR006680">
    <property type="entry name" value="Amidohydro-rel"/>
</dbReference>
<dbReference type="Proteomes" id="UP000179769">
    <property type="component" value="Unassembled WGS sequence"/>
</dbReference>
<proteinExistence type="predicted"/>
<dbReference type="RefSeq" id="WP_020458366.1">
    <property type="nucleotide sequence ID" value="NZ_JBFLUH010000149.1"/>
</dbReference>
<keyword evidence="3" id="KW-0378">Hydrolase</keyword>
<feature type="domain" description="Amidohydrolase-related" evidence="2">
    <location>
        <begin position="80"/>
        <end position="375"/>
    </location>
</feature>
<dbReference type="GO" id="GO:0016787">
    <property type="term" value="F:hydrolase activity"/>
    <property type="evidence" value="ECO:0007669"/>
    <property type="project" value="UniProtKB-KW"/>
</dbReference>
<evidence type="ECO:0000256" key="1">
    <source>
        <dbReference type="ARBA" id="ARBA00023239"/>
    </source>
</evidence>
<dbReference type="Pfam" id="PF04909">
    <property type="entry name" value="Amidohydro_2"/>
    <property type="match status" value="1"/>
</dbReference>
<dbReference type="EMBL" id="MAXA01000001">
    <property type="protein sequence ID" value="OHV46716.1"/>
    <property type="molecule type" value="Genomic_DNA"/>
</dbReference>
<dbReference type="SUPFAM" id="SSF51556">
    <property type="entry name" value="Metallo-dependent hydrolases"/>
    <property type="match status" value="1"/>
</dbReference>
<evidence type="ECO:0000259" key="2">
    <source>
        <dbReference type="Pfam" id="PF04909"/>
    </source>
</evidence>
<dbReference type="GO" id="GO:0016831">
    <property type="term" value="F:carboxy-lyase activity"/>
    <property type="evidence" value="ECO:0007669"/>
    <property type="project" value="InterPro"/>
</dbReference>
<protein>
    <submittedName>
        <fullName evidence="3">Amidohydrolase</fullName>
    </submittedName>
</protein>
<organism evidence="3 4">
    <name type="scientific">Parafrankia soli</name>
    <dbReference type="NCBI Taxonomy" id="2599596"/>
    <lineage>
        <taxon>Bacteria</taxon>
        <taxon>Bacillati</taxon>
        <taxon>Actinomycetota</taxon>
        <taxon>Actinomycetes</taxon>
        <taxon>Frankiales</taxon>
        <taxon>Frankiaceae</taxon>
        <taxon>Parafrankia</taxon>
    </lineage>
</organism>
<dbReference type="GO" id="GO:0019748">
    <property type="term" value="P:secondary metabolic process"/>
    <property type="evidence" value="ECO:0007669"/>
    <property type="project" value="TreeGrafter"/>
</dbReference>
<dbReference type="Gene3D" id="3.20.20.140">
    <property type="entry name" value="Metal-dependent hydrolases"/>
    <property type="match status" value="1"/>
</dbReference>
<accession>A0A1S1RKV2</accession>
<reference evidence="4" key="1">
    <citation type="submission" date="2016-07" db="EMBL/GenBank/DDBJ databases">
        <title>Frankia sp. NRRL B-16219 Genome sequencing.</title>
        <authorList>
            <person name="Ghodhbane-Gtari F."/>
            <person name="Swanson E."/>
            <person name="Gueddou A."/>
            <person name="Louati M."/>
            <person name="Nouioui I."/>
            <person name="Hezbri K."/>
            <person name="Abebe-Akele F."/>
            <person name="Simpson S."/>
            <person name="Morris K."/>
            <person name="Thomas K."/>
            <person name="Gtari M."/>
            <person name="Tisa L.S."/>
        </authorList>
    </citation>
    <scope>NUCLEOTIDE SEQUENCE [LARGE SCALE GENOMIC DNA]</scope>
    <source>
        <strain evidence="4">NRRL B-16219</strain>
    </source>
</reference>
<keyword evidence="1" id="KW-0456">Lyase</keyword>
<dbReference type="PANTHER" id="PTHR21240:SF28">
    <property type="entry name" value="ISO-OROTATE DECARBOXYLASE (EUROFUNG)"/>
    <property type="match status" value="1"/>
</dbReference>
<dbReference type="PANTHER" id="PTHR21240">
    <property type="entry name" value="2-AMINO-3-CARBOXYLMUCONATE-6-SEMIALDEHYDE DECARBOXYLASE"/>
    <property type="match status" value="1"/>
</dbReference>
<dbReference type="OrthoDB" id="8673349at2"/>
<evidence type="ECO:0000313" key="4">
    <source>
        <dbReference type="Proteomes" id="UP000179769"/>
    </source>
</evidence>
<keyword evidence="4" id="KW-1185">Reference proteome</keyword>
<sequence>MHMDDMILLSIDDHVIEPPDMYKNHVPAKWLDSVPKVVRNEAGVDEWVFQGEKTSTPFGMAATVGWHREEWGFNPGAFTELRPGCFEVHQRVRDMNANGVLASMCFPTMAGFNARTFSEALDKDLSLIMLQAYNDWHIDEWCGAYPGRFIPLGIVPMWDVELAVKEIRRIAAKGCRSISFLEAPHAQGWPSFLSGHWDPMLQALVDENMVLSLHIGGAWDIVKLAPEVPIDHMIVIPSQLTMLTAQDLLFGPTLRRFPELKVALSEGGIGWIPFYLDRVDRHFQNQSWIHNDFGGKLPSEVFREHFLACYITDPAGLRLREQIGIETIAWECDYPHTDTTWPESPEHAWNELQQAGCRDDEIHQITWENASRFFGWDPFSHTPREQATVGALRGLAADVDVTRMSREEWRKRNEAAGIGVF</sequence>
<dbReference type="InterPro" id="IPR032465">
    <property type="entry name" value="ACMSD"/>
</dbReference>
<gene>
    <name evidence="3" type="ORF">BBK14_00025</name>
</gene>
<evidence type="ECO:0000313" key="3">
    <source>
        <dbReference type="EMBL" id="OHV46716.1"/>
    </source>
</evidence>
<dbReference type="AlphaFoldDB" id="A0A1S1RKV2"/>
<name>A0A1S1RKV2_9ACTN</name>
<dbReference type="InterPro" id="IPR032466">
    <property type="entry name" value="Metal_Hydrolase"/>
</dbReference>
<comment type="caution">
    <text evidence="3">The sequence shown here is derived from an EMBL/GenBank/DDBJ whole genome shotgun (WGS) entry which is preliminary data.</text>
</comment>